<organism evidence="1 2">
    <name type="scientific">Robbsia andropogonis</name>
    <dbReference type="NCBI Taxonomy" id="28092"/>
    <lineage>
        <taxon>Bacteria</taxon>
        <taxon>Pseudomonadati</taxon>
        <taxon>Pseudomonadota</taxon>
        <taxon>Betaproteobacteria</taxon>
        <taxon>Burkholderiales</taxon>
        <taxon>Burkholderiaceae</taxon>
        <taxon>Robbsia</taxon>
    </lineage>
</organism>
<proteinExistence type="predicted"/>
<accession>A0A0F5JV68</accession>
<keyword evidence="2" id="KW-1185">Reference proteome</keyword>
<reference evidence="1 2" key="1">
    <citation type="submission" date="2015-03" db="EMBL/GenBank/DDBJ databases">
        <title>Draft Genome Sequence of Burkholderia andropogonis type strain ICMP2807, isolated from Sorghum bicolor.</title>
        <authorList>
            <person name="Lopes-Santos L."/>
            <person name="Castro D.B."/>
            <person name="Ottoboni L.M."/>
            <person name="Park D."/>
            <person name="Weirc B.S."/>
            <person name="Destefano S.A."/>
        </authorList>
    </citation>
    <scope>NUCLEOTIDE SEQUENCE [LARGE SCALE GENOMIC DNA]</scope>
    <source>
        <strain evidence="1 2">ICMP2807</strain>
    </source>
</reference>
<dbReference type="Proteomes" id="UP000033618">
    <property type="component" value="Unassembled WGS sequence"/>
</dbReference>
<dbReference type="AlphaFoldDB" id="A0A0F5JV68"/>
<evidence type="ECO:0000313" key="2">
    <source>
        <dbReference type="Proteomes" id="UP000033618"/>
    </source>
</evidence>
<evidence type="ECO:0000313" key="1">
    <source>
        <dbReference type="EMBL" id="KKB61212.1"/>
    </source>
</evidence>
<dbReference type="EMBL" id="LAQU01000058">
    <property type="protein sequence ID" value="KKB61212.1"/>
    <property type="molecule type" value="Genomic_DNA"/>
</dbReference>
<sequence length="127" mass="14507">MAIAWPRRYKYKRSFDAVSKYTSGYSAQHISKSLTHHASCENPGFNTDPKETRMDNDIKELRLNQTAQALILQILLNGHINMHEEPDTYREQLFEAVSGVGKQMLESVGQEDDVTSFNQTIGLLFSR</sequence>
<protein>
    <submittedName>
        <fullName evidence="1">Uncharacterized protein</fullName>
    </submittedName>
</protein>
<name>A0A0F5JV68_9BURK</name>
<dbReference type="PATRIC" id="fig|28092.6.peg.5762"/>
<gene>
    <name evidence="1" type="ORF">WM40_24495</name>
</gene>
<comment type="caution">
    <text evidence="1">The sequence shown here is derived from an EMBL/GenBank/DDBJ whole genome shotgun (WGS) entry which is preliminary data.</text>
</comment>